<dbReference type="PANTHER" id="PTHR37610">
    <property type="entry name" value="CCHC-TYPE DOMAIN-CONTAINING PROTEIN"/>
    <property type="match status" value="1"/>
</dbReference>
<feature type="domain" description="Retrotransposon Copia-like N-terminal" evidence="1">
    <location>
        <begin position="31"/>
        <end position="75"/>
    </location>
</feature>
<evidence type="ECO:0000259" key="1">
    <source>
        <dbReference type="Pfam" id="PF14244"/>
    </source>
</evidence>
<evidence type="ECO:0000313" key="3">
    <source>
        <dbReference type="Proteomes" id="UP001497516"/>
    </source>
</evidence>
<proteinExistence type="predicted"/>
<accession>A0AAV2GBJ7</accession>
<sequence>MSDDESSKTSDSKLKWVASVSMPLPPHLLLHPSDNPSHLYVGELLSDINYGEWLVDFTDSLIAKNKLCFVDGSLPPAQSPAETEALRQCNMMVKG</sequence>
<dbReference type="Pfam" id="PF14244">
    <property type="entry name" value="Retrotran_gag_3"/>
    <property type="match status" value="1"/>
</dbReference>
<keyword evidence="3" id="KW-1185">Reference proteome</keyword>
<dbReference type="PANTHER" id="PTHR37610:SF97">
    <property type="entry name" value="RETROTRANSPOSON GAG DOMAIN-CONTAINING PROTEIN"/>
    <property type="match status" value="1"/>
</dbReference>
<name>A0AAV2GBJ7_9ROSI</name>
<evidence type="ECO:0000313" key="2">
    <source>
        <dbReference type="EMBL" id="CAL1407050.1"/>
    </source>
</evidence>
<dbReference type="AlphaFoldDB" id="A0AAV2GBJ7"/>
<reference evidence="2 3" key="1">
    <citation type="submission" date="2024-04" db="EMBL/GenBank/DDBJ databases">
        <authorList>
            <person name="Fracassetti M."/>
        </authorList>
    </citation>
    <scope>NUCLEOTIDE SEQUENCE [LARGE SCALE GENOMIC DNA]</scope>
</reference>
<dbReference type="Proteomes" id="UP001497516">
    <property type="component" value="Chromosome 8"/>
</dbReference>
<gene>
    <name evidence="2" type="ORF">LTRI10_LOCUS46739</name>
</gene>
<dbReference type="InterPro" id="IPR029472">
    <property type="entry name" value="Copia-like_N"/>
</dbReference>
<protein>
    <recommendedName>
        <fullName evidence="1">Retrotransposon Copia-like N-terminal domain-containing protein</fullName>
    </recommendedName>
</protein>
<organism evidence="2 3">
    <name type="scientific">Linum trigynum</name>
    <dbReference type="NCBI Taxonomy" id="586398"/>
    <lineage>
        <taxon>Eukaryota</taxon>
        <taxon>Viridiplantae</taxon>
        <taxon>Streptophyta</taxon>
        <taxon>Embryophyta</taxon>
        <taxon>Tracheophyta</taxon>
        <taxon>Spermatophyta</taxon>
        <taxon>Magnoliopsida</taxon>
        <taxon>eudicotyledons</taxon>
        <taxon>Gunneridae</taxon>
        <taxon>Pentapetalae</taxon>
        <taxon>rosids</taxon>
        <taxon>fabids</taxon>
        <taxon>Malpighiales</taxon>
        <taxon>Linaceae</taxon>
        <taxon>Linum</taxon>
    </lineage>
</organism>
<dbReference type="EMBL" id="OZ034821">
    <property type="protein sequence ID" value="CAL1407050.1"/>
    <property type="molecule type" value="Genomic_DNA"/>
</dbReference>